<dbReference type="Pfam" id="PF01053">
    <property type="entry name" value="Cys_Met_Meta_PP"/>
    <property type="match status" value="1"/>
</dbReference>
<dbReference type="STRING" id="1150469.RSPPHO_00479"/>
<dbReference type="InterPro" id="IPR015422">
    <property type="entry name" value="PyrdxlP-dep_Trfase_small"/>
</dbReference>
<keyword evidence="3 6" id="KW-0808">Transferase</keyword>
<comment type="cofactor">
    <cofactor evidence="1 3 5">
        <name>pyridoxal 5'-phosphate</name>
        <dbReference type="ChEBI" id="CHEBI:597326"/>
    </cofactor>
</comment>
<reference evidence="6 7" key="1">
    <citation type="submission" date="2012-02" db="EMBL/GenBank/DDBJ databases">
        <title>Shotgun genome sequence of Phaeospirillum photometricum DSM 122.</title>
        <authorList>
            <person name="Duquesne K."/>
            <person name="Sturgis J."/>
        </authorList>
    </citation>
    <scope>NUCLEOTIDE SEQUENCE [LARGE SCALE GENOMIC DNA]</scope>
    <source>
        <strain evidence="7">DSM122</strain>
    </source>
</reference>
<keyword evidence="2 3" id="KW-0663">Pyridoxal phosphate</keyword>
<dbReference type="InterPro" id="IPR006234">
    <property type="entry name" value="O-succ-hSer_sulfhydrylase"/>
</dbReference>
<comment type="catalytic activity">
    <reaction evidence="3">
        <text>O-succinyl-L-homoserine + hydrogen sulfide = L-homocysteine + succinate</text>
        <dbReference type="Rhea" id="RHEA:27826"/>
        <dbReference type="ChEBI" id="CHEBI:29919"/>
        <dbReference type="ChEBI" id="CHEBI:30031"/>
        <dbReference type="ChEBI" id="CHEBI:57661"/>
        <dbReference type="ChEBI" id="CHEBI:58199"/>
    </reaction>
</comment>
<dbReference type="InterPro" id="IPR015421">
    <property type="entry name" value="PyrdxlP-dep_Trfase_major"/>
</dbReference>
<dbReference type="PANTHER" id="PTHR11808:SF80">
    <property type="entry name" value="CYSTATHIONINE GAMMA-LYASE"/>
    <property type="match status" value="1"/>
</dbReference>
<dbReference type="Gene3D" id="3.90.1150.10">
    <property type="entry name" value="Aspartate Aminotransferase, domain 1"/>
    <property type="match status" value="1"/>
</dbReference>
<dbReference type="GO" id="GO:0071266">
    <property type="term" value="P:'de novo' L-methionine biosynthetic process"/>
    <property type="evidence" value="ECO:0007669"/>
    <property type="project" value="UniProtKB-UniRule"/>
</dbReference>
<dbReference type="GO" id="GO:0071268">
    <property type="term" value="P:homocysteine biosynthetic process"/>
    <property type="evidence" value="ECO:0007669"/>
    <property type="project" value="InterPro"/>
</dbReference>
<dbReference type="InterPro" id="IPR054542">
    <property type="entry name" value="Cys_met_metab_PP"/>
</dbReference>
<dbReference type="GO" id="GO:0016846">
    <property type="term" value="F:carbon-sulfur lyase activity"/>
    <property type="evidence" value="ECO:0007669"/>
    <property type="project" value="TreeGrafter"/>
</dbReference>
<organism evidence="6 7">
    <name type="scientific">Pararhodospirillum photometricum DSM 122</name>
    <dbReference type="NCBI Taxonomy" id="1150469"/>
    <lineage>
        <taxon>Bacteria</taxon>
        <taxon>Pseudomonadati</taxon>
        <taxon>Pseudomonadota</taxon>
        <taxon>Alphaproteobacteria</taxon>
        <taxon>Rhodospirillales</taxon>
        <taxon>Rhodospirillaceae</taxon>
        <taxon>Pararhodospirillum</taxon>
    </lineage>
</organism>
<protein>
    <recommendedName>
        <fullName evidence="3">O-succinylhomoserine sulfhydrylase</fullName>
        <shortName evidence="3">OSH sulfhydrylase</shortName>
        <shortName evidence="3">OSHS sulfhydrylase</shortName>
        <ecNumber evidence="3">2.5.1.-</ecNumber>
    </recommendedName>
</protein>
<keyword evidence="7" id="KW-1185">Reference proteome</keyword>
<dbReference type="PANTHER" id="PTHR11808">
    <property type="entry name" value="TRANS-SULFURATION ENZYME FAMILY MEMBER"/>
    <property type="match status" value="1"/>
</dbReference>
<dbReference type="HOGENOM" id="CLU_018986_2_0_5"/>
<dbReference type="GO" id="GO:0030170">
    <property type="term" value="F:pyridoxal phosphate binding"/>
    <property type="evidence" value="ECO:0007669"/>
    <property type="project" value="UniProtKB-UniRule"/>
</dbReference>
<feature type="modified residue" description="N6-(pyridoxal phosphate)lysine" evidence="3 4">
    <location>
        <position position="211"/>
    </location>
</feature>
<dbReference type="InterPro" id="IPR000277">
    <property type="entry name" value="Cys/Met-Metab_PyrdxlP-dep_enz"/>
</dbReference>
<dbReference type="GO" id="GO:0005737">
    <property type="term" value="C:cytoplasm"/>
    <property type="evidence" value="ECO:0007669"/>
    <property type="project" value="TreeGrafter"/>
</dbReference>
<comment type="subunit">
    <text evidence="3">Homotetramer.</text>
</comment>
<proteinExistence type="inferred from homology"/>
<dbReference type="Gene3D" id="3.40.640.10">
    <property type="entry name" value="Type I PLP-dependent aspartate aminotransferase-like (Major domain)"/>
    <property type="match status" value="1"/>
</dbReference>
<evidence type="ECO:0000256" key="4">
    <source>
        <dbReference type="PIRSR" id="PIRSR001434-2"/>
    </source>
</evidence>
<evidence type="ECO:0000256" key="1">
    <source>
        <dbReference type="ARBA" id="ARBA00001933"/>
    </source>
</evidence>
<dbReference type="KEGG" id="rpm:RSPPHO_00479"/>
<evidence type="ECO:0000313" key="7">
    <source>
        <dbReference type="Proteomes" id="UP000033220"/>
    </source>
</evidence>
<comment type="pathway">
    <text evidence="3">Amino-acid biosynthesis; L-methionine biosynthesis via de novo pathway; L-homocysteine from O-succinyl-L-homoserine: step 1/1.</text>
</comment>
<name>H6SP33_PARPM</name>
<evidence type="ECO:0000256" key="2">
    <source>
        <dbReference type="ARBA" id="ARBA00022898"/>
    </source>
</evidence>
<dbReference type="PATRIC" id="fig|1150469.3.peg.562"/>
<dbReference type="InterPro" id="IPR015424">
    <property type="entry name" value="PyrdxlP-dep_Trfase"/>
</dbReference>
<accession>H6SP33</accession>
<dbReference type="CDD" id="cd00614">
    <property type="entry name" value="CGS_like"/>
    <property type="match status" value="1"/>
</dbReference>
<keyword evidence="3" id="KW-0028">Amino-acid biosynthesis</keyword>
<dbReference type="UniPathway" id="UPA00051">
    <property type="reaction ID" value="UER00449"/>
</dbReference>
<dbReference type="eggNOG" id="COG0626">
    <property type="taxonomic scope" value="Bacteria"/>
</dbReference>
<evidence type="ECO:0000256" key="5">
    <source>
        <dbReference type="RuleBase" id="RU362118"/>
    </source>
</evidence>
<dbReference type="HAMAP" id="MF_02056">
    <property type="entry name" value="MetZ"/>
    <property type="match status" value="1"/>
</dbReference>
<dbReference type="GO" id="GO:0019346">
    <property type="term" value="P:transsulfuration"/>
    <property type="evidence" value="ECO:0007669"/>
    <property type="project" value="InterPro"/>
</dbReference>
<evidence type="ECO:0000256" key="3">
    <source>
        <dbReference type="HAMAP-Rule" id="MF_02056"/>
    </source>
</evidence>
<evidence type="ECO:0000313" key="6">
    <source>
        <dbReference type="EMBL" id="CCG07105.1"/>
    </source>
</evidence>
<keyword evidence="3" id="KW-0486">Methionine biosynthesis</keyword>
<comment type="function">
    <text evidence="3">Catalyzes the formation of L-homocysteine from O-succinyl-L-homoserine (OSHS) and hydrogen sulfide.</text>
</comment>
<dbReference type="RefSeq" id="WP_014413745.1">
    <property type="nucleotide sequence ID" value="NC_017059.1"/>
</dbReference>
<dbReference type="EMBL" id="HE663493">
    <property type="protein sequence ID" value="CCG07105.1"/>
    <property type="molecule type" value="Genomic_DNA"/>
</dbReference>
<gene>
    <name evidence="3" type="primary">metZ</name>
    <name evidence="6" type="ORF">RSPPHO_00479</name>
</gene>
<dbReference type="EC" id="2.5.1.-" evidence="3"/>
<dbReference type="PIRSF" id="PIRSF001434">
    <property type="entry name" value="CGS"/>
    <property type="match status" value="1"/>
</dbReference>
<dbReference type="OrthoDB" id="9790858at2"/>
<dbReference type="SUPFAM" id="SSF53383">
    <property type="entry name" value="PLP-dependent transferases"/>
    <property type="match status" value="1"/>
</dbReference>
<dbReference type="NCBIfam" id="TIGR01325">
    <property type="entry name" value="O_suc_HS_sulf"/>
    <property type="match status" value="1"/>
</dbReference>
<dbReference type="FunFam" id="3.40.640.10:FF:000046">
    <property type="entry name" value="Cystathionine gamma-lyase"/>
    <property type="match status" value="1"/>
</dbReference>
<dbReference type="AlphaFoldDB" id="H6SP33"/>
<dbReference type="Proteomes" id="UP000033220">
    <property type="component" value="Chromosome DSM 122"/>
</dbReference>
<comment type="similarity">
    <text evidence="3">Belongs to the trans-sulfuration enzymes family. MetZ subfamily.</text>
</comment>
<sequence>MTKKTSPHLRPETLLVRGGLSRTGFHETSEALFLNSGYVYDTAAEAEASFDGTLERYVYSRFRNPTLSVFEERLAALEGAPVGKAVASGMAAVTSALLSLVRAGDRVVVGRELFGSCTWVACDLLPRYGVEVAVVAADDLAGWEAALSRPTRAVFFETPSNPTLRLVDLQAVADLAHAAGAVVIVDNAVASPIVQQPLAHGADVVIHSATKWIDGQGRCLGGAILCSEAFNEEYLGPFLRHTGPCLSPFNAWVFLKGLETLGLRLARHASTAQRLAELAEAHPATAAVHYPGLASHPQHALAQKQMTSGGGLLALNLAGGKEAAYRFLNALRVVDISNNLGDAKSLACHPWTTTHQRLTVEEKETQGITEGLLRLSVGLEDPEDLAEDLTRALDAAAS</sequence>
<dbReference type="PROSITE" id="PS00868">
    <property type="entry name" value="CYS_MET_METAB_PP"/>
    <property type="match status" value="1"/>
</dbReference>
<dbReference type="GO" id="GO:0016765">
    <property type="term" value="F:transferase activity, transferring alkyl or aryl (other than methyl) groups"/>
    <property type="evidence" value="ECO:0007669"/>
    <property type="project" value="UniProtKB-UniRule"/>
</dbReference>